<organism evidence="4 5">
    <name type="scientific">Mesonia maritima</name>
    <dbReference type="NCBI Taxonomy" id="1793873"/>
    <lineage>
        <taxon>Bacteria</taxon>
        <taxon>Pseudomonadati</taxon>
        <taxon>Bacteroidota</taxon>
        <taxon>Flavobacteriia</taxon>
        <taxon>Flavobacteriales</taxon>
        <taxon>Flavobacteriaceae</taxon>
        <taxon>Mesonia</taxon>
    </lineage>
</organism>
<evidence type="ECO:0000256" key="2">
    <source>
        <dbReference type="SAM" id="Phobius"/>
    </source>
</evidence>
<keyword evidence="2" id="KW-0812">Transmembrane</keyword>
<dbReference type="SUPFAM" id="SSF58100">
    <property type="entry name" value="Bacterial hemolysins"/>
    <property type="match status" value="1"/>
</dbReference>
<reference evidence="4 5" key="1">
    <citation type="submission" date="2023-07" db="EMBL/GenBank/DDBJ databases">
        <title>Genomic Encyclopedia of Type Strains, Phase IV (KMG-IV): sequencing the most valuable type-strain genomes for metagenomic binning, comparative biology and taxonomic classification.</title>
        <authorList>
            <person name="Goeker M."/>
        </authorList>
    </citation>
    <scope>NUCLEOTIDE SEQUENCE [LARGE SCALE GENOMIC DNA]</scope>
    <source>
        <strain evidence="4 5">DSM 102814</strain>
    </source>
</reference>
<feature type="coiled-coil region" evidence="1">
    <location>
        <begin position="63"/>
        <end position="111"/>
    </location>
</feature>
<evidence type="ECO:0000313" key="5">
    <source>
        <dbReference type="Proteomes" id="UP001257659"/>
    </source>
</evidence>
<keyword evidence="2" id="KW-1133">Transmembrane helix</keyword>
<proteinExistence type="predicted"/>
<evidence type="ECO:0000256" key="1">
    <source>
        <dbReference type="SAM" id="Coils"/>
    </source>
</evidence>
<feature type="signal peptide" evidence="3">
    <location>
        <begin position="1"/>
        <end position="21"/>
    </location>
</feature>
<comment type="caution">
    <text evidence="4">The sequence shown here is derived from an EMBL/GenBank/DDBJ whole genome shotgun (WGS) entry which is preliminary data.</text>
</comment>
<dbReference type="Proteomes" id="UP001257659">
    <property type="component" value="Unassembled WGS sequence"/>
</dbReference>
<keyword evidence="2" id="KW-0472">Membrane</keyword>
<keyword evidence="3" id="KW-0732">Signal</keyword>
<keyword evidence="5" id="KW-1185">Reference proteome</keyword>
<evidence type="ECO:0000313" key="4">
    <source>
        <dbReference type="EMBL" id="MDR6300784.1"/>
    </source>
</evidence>
<feature type="coiled-coil region" evidence="1">
    <location>
        <begin position="149"/>
        <end position="183"/>
    </location>
</feature>
<evidence type="ECO:0000256" key="3">
    <source>
        <dbReference type="SAM" id="SignalP"/>
    </source>
</evidence>
<dbReference type="RefSeq" id="WP_309727683.1">
    <property type="nucleotide sequence ID" value="NZ_JAVDQA010000003.1"/>
</dbReference>
<dbReference type="EMBL" id="JAVDQA010000003">
    <property type="protein sequence ID" value="MDR6300784.1"/>
    <property type="molecule type" value="Genomic_DNA"/>
</dbReference>
<keyword evidence="1" id="KW-0175">Coiled coil</keyword>
<name>A0ABU1K591_9FLAO</name>
<feature type="transmembrane region" description="Helical" evidence="2">
    <location>
        <begin position="130"/>
        <end position="147"/>
    </location>
</feature>
<protein>
    <submittedName>
        <fullName evidence="4">PurR-regulated permease PerM</fullName>
    </submittedName>
</protein>
<sequence length="200" mass="23366">MTTLKSTFFFFLFLSLTFVNAQEEEEISSDSSSINSQFQDIIENSNNYQDYKVVKQIRLEQLQKSTVEEINNLNDEIEETNATIQQQKNEIQTLKNNLAETKTALENATQEKDDIIFLGFATEKNTYQTIMWLLLIILVLILVFFIYKYKSSNTQTKEAQKRLAEAEADYDDFRQKSLEKQQKLGRMLQDEKNKQAKNGN</sequence>
<gene>
    <name evidence="4" type="ORF">GGR31_001427</name>
</gene>
<feature type="chain" id="PRO_5046117386" evidence="3">
    <location>
        <begin position="22"/>
        <end position="200"/>
    </location>
</feature>
<accession>A0ABU1K591</accession>